<organism evidence="4">
    <name type="scientific">Salpingoeca rosetta (strain ATCC 50818 / BSB-021)</name>
    <dbReference type="NCBI Taxonomy" id="946362"/>
    <lineage>
        <taxon>Eukaryota</taxon>
        <taxon>Choanoflagellata</taxon>
        <taxon>Craspedida</taxon>
        <taxon>Salpingoecidae</taxon>
        <taxon>Salpingoeca</taxon>
    </lineage>
</organism>
<dbReference type="PANTHER" id="PTHR33558">
    <property type="entry name" value="GLUTAREDOXIN-LIKE PROTEIN C5ORF63 HOMOLOG"/>
    <property type="match status" value="1"/>
</dbReference>
<dbReference type="OrthoDB" id="429967at2759"/>
<keyword evidence="1" id="KW-0249">Electron transport</keyword>
<dbReference type="InterPro" id="IPR036249">
    <property type="entry name" value="Thioredoxin-like_sf"/>
</dbReference>
<dbReference type="GeneID" id="16070510"/>
<dbReference type="AlphaFoldDB" id="F2UL94"/>
<dbReference type="EMBL" id="GL832980">
    <property type="protein sequence ID" value="EGD77893.1"/>
    <property type="molecule type" value="Genomic_DNA"/>
</dbReference>
<dbReference type="KEGG" id="sre:PTSG_09527"/>
<evidence type="ECO:0000256" key="1">
    <source>
        <dbReference type="RuleBase" id="RU363082"/>
    </source>
</evidence>
<dbReference type="Proteomes" id="UP000007799">
    <property type="component" value="Unassembled WGS sequence"/>
</dbReference>
<protein>
    <recommendedName>
        <fullName evidence="1">Glutaredoxin-like protein</fullName>
    </recommendedName>
</protein>
<dbReference type="Pfam" id="PF05768">
    <property type="entry name" value="Glrx-like"/>
    <property type="match status" value="1"/>
</dbReference>
<gene>
    <name evidence="3" type="ORF">PTSG_09527</name>
</gene>
<keyword evidence="4" id="KW-1185">Reference proteome</keyword>
<evidence type="ECO:0000256" key="2">
    <source>
        <dbReference type="SAM" id="MobiDB-lite"/>
    </source>
</evidence>
<evidence type="ECO:0000313" key="3">
    <source>
        <dbReference type="EMBL" id="EGD77893.1"/>
    </source>
</evidence>
<sequence length="131" mass="14893">MPVEELQGPFKDKSKMAHKLVRPVVHLFTKRDCHLCDVVKAVMASSTIPHEVVMVNITLPGRRAWFDKYKYDIPVLYINGQYMAKHRITKESFEETARRIMAGEKIPQAILAEDPNPDLPIGPLPDTSDPL</sequence>
<dbReference type="Gene3D" id="3.40.30.10">
    <property type="entry name" value="Glutaredoxin"/>
    <property type="match status" value="1"/>
</dbReference>
<dbReference type="InParanoid" id="F2UL94"/>
<dbReference type="STRING" id="946362.F2UL94"/>
<dbReference type="eggNOG" id="ENOG502S4BD">
    <property type="taxonomic scope" value="Eukaryota"/>
</dbReference>
<keyword evidence="1" id="KW-0813">Transport</keyword>
<name>F2UL94_SALR5</name>
<dbReference type="RefSeq" id="XP_004989957.1">
    <property type="nucleotide sequence ID" value="XM_004989900.1"/>
</dbReference>
<evidence type="ECO:0000313" key="4">
    <source>
        <dbReference type="Proteomes" id="UP000007799"/>
    </source>
</evidence>
<feature type="region of interest" description="Disordered" evidence="2">
    <location>
        <begin position="112"/>
        <end position="131"/>
    </location>
</feature>
<dbReference type="SUPFAM" id="SSF52833">
    <property type="entry name" value="Thioredoxin-like"/>
    <property type="match status" value="1"/>
</dbReference>
<dbReference type="InterPro" id="IPR008554">
    <property type="entry name" value="Glutaredoxin-like"/>
</dbReference>
<dbReference type="InterPro" id="IPR052565">
    <property type="entry name" value="Glutaredoxin-like_YDR286C"/>
</dbReference>
<accession>F2UL94</accession>
<reference evidence="3" key="1">
    <citation type="submission" date="2009-08" db="EMBL/GenBank/DDBJ databases">
        <title>Annotation of Salpingoeca rosetta.</title>
        <authorList>
            <consortium name="The Broad Institute Genome Sequencing Platform"/>
            <person name="Russ C."/>
            <person name="Cuomo C."/>
            <person name="Burger G."/>
            <person name="Gray M.W."/>
            <person name="Holland P.W.H."/>
            <person name="King N."/>
            <person name="Lang F.B.F."/>
            <person name="Roger A.J."/>
            <person name="Ruiz-Trillo I."/>
            <person name="Young S.K."/>
            <person name="Zeng Q."/>
            <person name="Gargeya S."/>
            <person name="Alvarado L."/>
            <person name="Berlin A."/>
            <person name="Chapman S.B."/>
            <person name="Chen Z."/>
            <person name="Freedman E."/>
            <person name="Gellesch M."/>
            <person name="Goldberg J."/>
            <person name="Griggs A."/>
            <person name="Gujja S."/>
            <person name="Heilman E."/>
            <person name="Heiman D."/>
            <person name="Howarth C."/>
            <person name="Mehta T."/>
            <person name="Neiman D."/>
            <person name="Pearson M."/>
            <person name="Roberts A."/>
            <person name="Saif S."/>
            <person name="Shea T."/>
            <person name="Shenoy N."/>
            <person name="Sisk P."/>
            <person name="Stolte C."/>
            <person name="Sykes S."/>
            <person name="White J."/>
            <person name="Yandava C."/>
            <person name="Haas B."/>
            <person name="Nusbaum C."/>
            <person name="Birren B."/>
        </authorList>
    </citation>
    <scope>NUCLEOTIDE SEQUENCE [LARGE SCALE GENOMIC DNA]</scope>
    <source>
        <strain evidence="3">ATCC 50818</strain>
    </source>
</reference>
<comment type="similarity">
    <text evidence="1">Belongs to the glutaredoxin family.</text>
</comment>
<dbReference type="PANTHER" id="PTHR33558:SF1">
    <property type="entry name" value="GLUTAREDOXIN-LIKE PROTEIN C5ORF63 HOMOLOG"/>
    <property type="match status" value="1"/>
</dbReference>
<proteinExistence type="inferred from homology"/>